<evidence type="ECO:0000256" key="3">
    <source>
        <dbReference type="RuleBase" id="RU361196"/>
    </source>
</evidence>
<comment type="similarity">
    <text evidence="1 3">Belongs to the glycosyl hydrolase 57 family.</text>
</comment>
<evidence type="ECO:0000313" key="5">
    <source>
        <dbReference type="EMBL" id="ABJ87525.1"/>
    </source>
</evidence>
<gene>
    <name evidence="5" type="ordered locus">Acid_6603</name>
</gene>
<dbReference type="PANTHER" id="PTHR36306:SF1">
    <property type="entry name" value="ALPHA-AMYLASE-RELATED"/>
    <property type="match status" value="1"/>
</dbReference>
<protein>
    <submittedName>
        <fullName evidence="5">Glycoside hydrolase, family 57</fullName>
    </submittedName>
</protein>
<dbReference type="CDD" id="cd10796">
    <property type="entry name" value="GH57N_APU"/>
    <property type="match status" value="1"/>
</dbReference>
<dbReference type="HOGENOM" id="CLU_005603_1_0_0"/>
<dbReference type="InterPro" id="IPR052046">
    <property type="entry name" value="GH57_Enzymes"/>
</dbReference>
<reference evidence="5" key="1">
    <citation type="submission" date="2006-10" db="EMBL/GenBank/DDBJ databases">
        <title>Complete sequence of Solibacter usitatus Ellin6076.</title>
        <authorList>
            <consortium name="US DOE Joint Genome Institute"/>
            <person name="Copeland A."/>
            <person name="Lucas S."/>
            <person name="Lapidus A."/>
            <person name="Barry K."/>
            <person name="Detter J.C."/>
            <person name="Glavina del Rio T."/>
            <person name="Hammon N."/>
            <person name="Israni S."/>
            <person name="Dalin E."/>
            <person name="Tice H."/>
            <person name="Pitluck S."/>
            <person name="Thompson L.S."/>
            <person name="Brettin T."/>
            <person name="Bruce D."/>
            <person name="Han C."/>
            <person name="Tapia R."/>
            <person name="Gilna P."/>
            <person name="Schmutz J."/>
            <person name="Larimer F."/>
            <person name="Land M."/>
            <person name="Hauser L."/>
            <person name="Kyrpides N."/>
            <person name="Mikhailova N."/>
            <person name="Janssen P.H."/>
            <person name="Kuske C.R."/>
            <person name="Richardson P."/>
        </authorList>
    </citation>
    <scope>NUCLEOTIDE SEQUENCE</scope>
    <source>
        <strain evidence="5">Ellin6076</strain>
    </source>
</reference>
<dbReference type="PANTHER" id="PTHR36306">
    <property type="entry name" value="ALPHA-AMYLASE-RELATED-RELATED"/>
    <property type="match status" value="1"/>
</dbReference>
<dbReference type="AlphaFoldDB" id="Q01S45"/>
<name>Q01S45_SOLUE</name>
<organism evidence="5">
    <name type="scientific">Solibacter usitatus (strain Ellin6076)</name>
    <dbReference type="NCBI Taxonomy" id="234267"/>
    <lineage>
        <taxon>Bacteria</taxon>
        <taxon>Pseudomonadati</taxon>
        <taxon>Acidobacteriota</taxon>
        <taxon>Terriglobia</taxon>
        <taxon>Bryobacterales</taxon>
        <taxon>Solibacteraceae</taxon>
        <taxon>Candidatus Solibacter</taxon>
    </lineage>
</organism>
<dbReference type="KEGG" id="sus:Acid_6603"/>
<dbReference type="STRING" id="234267.Acid_6603"/>
<proteinExistence type="inferred from homology"/>
<dbReference type="InterPro" id="IPR027291">
    <property type="entry name" value="Glyco_hydro_38_N_sf"/>
</dbReference>
<dbReference type="eggNOG" id="COG1449">
    <property type="taxonomic scope" value="Bacteria"/>
</dbReference>
<feature type="domain" description="Glycoside hydrolase family 57 N-terminal" evidence="4">
    <location>
        <begin position="8"/>
        <end position="420"/>
    </location>
</feature>
<keyword evidence="2 3" id="KW-0119">Carbohydrate metabolism</keyword>
<evidence type="ECO:0000256" key="1">
    <source>
        <dbReference type="ARBA" id="ARBA00006821"/>
    </source>
</evidence>
<sequence length="699" mass="79612">MPQIHLCFLWHMHQPFYKDLDSGEYKLPWTRMHALKDYYGMAHILEEFPNVKQTFNLVPSMMAQVEEYASGEARDPFLAVALKPAETLTPEETGFLMQHSFYSDPGHMIYRYPRYGQLFDARNAQQSAGGRSLFSVQELRDLQMWSQLAWFDEEFQAKDPEVRQWIERGSNFTLEDQRRMGLKQREIIGLVLPTYARLAQSGQIEISTTPYYHPILPLLCDSNIAAVAHPNVPLPPRFRYPDDARKQLLLAREYVEQHFGVPPVGLWPSEGSVSDEVFTIASELGFEWSATDSGVLDRTKQRAVPVEGLYRPYEWRQGERSLRLMFRDHFMSDLIGFVYSKMEASHAAADFLHRIRQNCAGILASGRDALVPIILDGENAWEYYDLNGRPFLRELYRRISEDGGMRAVTASEAFRLTAPEPLDHIFPGSWINANFDVWIGAEEDNQAWTQLLRARATYDGTTGVPEERRRMAFEELMIAEGSDWCWWYGPEHDSANRVEFDQLYRSHLANVYRFLNLAPPEELSRPILKIATPDVRIAPTGPISPTIDGEVTSYFEWLGAGLYQVDERSGSMHGKKVLVNEVLFGSDGKRLFVRVDFRPGVQGELAGMEARIALQSLENTPPHHVTIRFADGSACTGDALECAFRNVLETSFELAAIGVKPGRGVRFQLSLWASGLPVDAVPQQGWLEMHTTDREEMAG</sequence>
<dbReference type="OrthoDB" id="9759321at2"/>
<dbReference type="CAZy" id="GH57">
    <property type="family name" value="Glycoside Hydrolase Family 57"/>
</dbReference>
<accession>Q01S45</accession>
<dbReference type="Pfam" id="PF03065">
    <property type="entry name" value="Glyco_hydro_57"/>
    <property type="match status" value="1"/>
</dbReference>
<dbReference type="EMBL" id="CP000473">
    <property type="protein sequence ID" value="ABJ87525.1"/>
    <property type="molecule type" value="Genomic_DNA"/>
</dbReference>
<dbReference type="SUPFAM" id="SSF88713">
    <property type="entry name" value="Glycoside hydrolase/deacetylase"/>
    <property type="match status" value="1"/>
</dbReference>
<dbReference type="InterPro" id="IPR004300">
    <property type="entry name" value="Glyco_hydro_57_N"/>
</dbReference>
<dbReference type="GO" id="GO:0016787">
    <property type="term" value="F:hydrolase activity"/>
    <property type="evidence" value="ECO:0007669"/>
    <property type="project" value="UniProtKB-KW"/>
</dbReference>
<dbReference type="Gene3D" id="3.20.110.10">
    <property type="entry name" value="Glycoside hydrolase 38, N terminal domain"/>
    <property type="match status" value="1"/>
</dbReference>
<evidence type="ECO:0000259" key="4">
    <source>
        <dbReference type="Pfam" id="PF03065"/>
    </source>
</evidence>
<dbReference type="InParanoid" id="Q01S45"/>
<dbReference type="GO" id="GO:0005975">
    <property type="term" value="P:carbohydrate metabolic process"/>
    <property type="evidence" value="ECO:0007669"/>
    <property type="project" value="InterPro"/>
</dbReference>
<evidence type="ECO:0000256" key="2">
    <source>
        <dbReference type="ARBA" id="ARBA00023277"/>
    </source>
</evidence>
<keyword evidence="5" id="KW-0378">Hydrolase</keyword>
<dbReference type="InterPro" id="IPR011330">
    <property type="entry name" value="Glyco_hydro/deAcase_b/a-brl"/>
</dbReference>